<feature type="transmembrane region" description="Helical" evidence="1">
    <location>
        <begin position="6"/>
        <end position="27"/>
    </location>
</feature>
<organism evidence="3 4">
    <name type="scientific">Flammeovirga agarivorans</name>
    <dbReference type="NCBI Taxonomy" id="2726742"/>
    <lineage>
        <taxon>Bacteria</taxon>
        <taxon>Pseudomonadati</taxon>
        <taxon>Bacteroidota</taxon>
        <taxon>Cytophagia</taxon>
        <taxon>Cytophagales</taxon>
        <taxon>Flammeovirgaceae</taxon>
        <taxon>Flammeovirga</taxon>
    </lineage>
</organism>
<reference evidence="3 4" key="1">
    <citation type="submission" date="2020-04" db="EMBL/GenBank/DDBJ databases">
        <title>Flammeovirga sp. SR4, a novel species isolated from seawater.</title>
        <authorList>
            <person name="Wang X."/>
        </authorList>
    </citation>
    <scope>NUCLEOTIDE SEQUENCE [LARGE SCALE GENOMIC DNA]</scope>
    <source>
        <strain evidence="3 4">SR4</strain>
    </source>
</reference>
<comment type="caution">
    <text evidence="3">The sequence shown here is derived from an EMBL/GenBank/DDBJ whole genome shotgun (WGS) entry which is preliminary data.</text>
</comment>
<dbReference type="RefSeq" id="WP_168883598.1">
    <property type="nucleotide sequence ID" value="NZ_JABAIL010000005.1"/>
</dbReference>
<feature type="transmembrane region" description="Helical" evidence="1">
    <location>
        <begin position="309"/>
        <end position="326"/>
    </location>
</feature>
<dbReference type="Proteomes" id="UP000585050">
    <property type="component" value="Unassembled WGS sequence"/>
</dbReference>
<evidence type="ECO:0000259" key="2">
    <source>
        <dbReference type="Pfam" id="PF03412"/>
    </source>
</evidence>
<keyword evidence="1" id="KW-0472">Membrane</keyword>
<dbReference type="GO" id="GO:0008233">
    <property type="term" value="F:peptidase activity"/>
    <property type="evidence" value="ECO:0007669"/>
    <property type="project" value="InterPro"/>
</dbReference>
<feature type="domain" description="Peptidase C39" evidence="2">
    <location>
        <begin position="12"/>
        <end position="124"/>
    </location>
</feature>
<feature type="transmembrane region" description="Helical" evidence="1">
    <location>
        <begin position="173"/>
        <end position="194"/>
    </location>
</feature>
<dbReference type="InterPro" id="IPR005074">
    <property type="entry name" value="Peptidase_C39"/>
</dbReference>
<accession>A0A7X8XX40</accession>
<dbReference type="GO" id="GO:0006508">
    <property type="term" value="P:proteolysis"/>
    <property type="evidence" value="ECO:0007669"/>
    <property type="project" value="InterPro"/>
</dbReference>
<feature type="transmembrane region" description="Helical" evidence="1">
    <location>
        <begin position="277"/>
        <end position="297"/>
    </location>
</feature>
<protein>
    <recommendedName>
        <fullName evidence="2">Peptidase C39 domain-containing protein</fullName>
    </recommendedName>
</protein>
<feature type="transmembrane region" description="Helical" evidence="1">
    <location>
        <begin position="251"/>
        <end position="268"/>
    </location>
</feature>
<proteinExistence type="predicted"/>
<evidence type="ECO:0000313" key="3">
    <source>
        <dbReference type="EMBL" id="NLR92882.1"/>
    </source>
</evidence>
<dbReference type="AlphaFoldDB" id="A0A7X8XX40"/>
<evidence type="ECO:0000256" key="1">
    <source>
        <dbReference type="SAM" id="Phobius"/>
    </source>
</evidence>
<evidence type="ECO:0000313" key="4">
    <source>
        <dbReference type="Proteomes" id="UP000585050"/>
    </source>
</evidence>
<keyword evidence="1" id="KW-1133">Transmembrane helix</keyword>
<sequence length="492" mass="58730">MKVANFTILILIIFQKINIYCSIIKLLKYLEWHKNDLSLYRIIKYLDTYKVNYKKYKIDFPEEKDIKLNAIYNTYNYGLVIIRSIKGDNITIFSTRENSNINIFINDFLFEWDGIIISLKKKNNYNKILQYVCKLRLILIQHQFQWVLSIKILSILIGIIFIFILSFTHGNGIYFKLCSLYLFIINIIALRLITSNELPLESCKNETSKKCKPVINFKIWALTYTLSFEKIALCYSLTLSIIIVINNNVDFLFFSSILVTPLLFYLLLYQIVNFKKLCIYCFTIMSFYFSISIYSFININHIYIYQNLLIYKFLVFFILYILLYAYEKNNEIKYIKKYNFNIVNNKPVLNENYLKSLSKNNKMKLILSLFCPKCAEIALSLSKKDIEKIDIFFIDNKDTFESSRVNKIMSQLFTINTEDFYNSFQEWYTHFNHTTFIKKYSKIETIKNENLDIDKFIKVNKLSYIPVVIYEDKFIDSSYSISDVLKFDNYNL</sequence>
<feature type="transmembrane region" description="Helical" evidence="1">
    <location>
        <begin position="219"/>
        <end position="245"/>
    </location>
</feature>
<keyword evidence="4" id="KW-1185">Reference proteome</keyword>
<feature type="transmembrane region" description="Helical" evidence="1">
    <location>
        <begin position="144"/>
        <end position="167"/>
    </location>
</feature>
<keyword evidence="1" id="KW-0812">Transmembrane</keyword>
<dbReference type="Gene3D" id="3.90.70.10">
    <property type="entry name" value="Cysteine proteinases"/>
    <property type="match status" value="1"/>
</dbReference>
<dbReference type="GO" id="GO:0016020">
    <property type="term" value="C:membrane"/>
    <property type="evidence" value="ECO:0007669"/>
    <property type="project" value="InterPro"/>
</dbReference>
<dbReference type="GO" id="GO:0005524">
    <property type="term" value="F:ATP binding"/>
    <property type="evidence" value="ECO:0007669"/>
    <property type="project" value="InterPro"/>
</dbReference>
<dbReference type="Pfam" id="PF03412">
    <property type="entry name" value="Peptidase_C39"/>
    <property type="match status" value="1"/>
</dbReference>
<dbReference type="EMBL" id="JABAIL010000005">
    <property type="protein sequence ID" value="NLR92882.1"/>
    <property type="molecule type" value="Genomic_DNA"/>
</dbReference>
<name>A0A7X8XX40_9BACT</name>
<gene>
    <name evidence="3" type="ORF">HGP29_16840</name>
</gene>